<name>A0ACD5XLQ6_AVESA</name>
<keyword evidence="2" id="KW-1185">Reference proteome</keyword>
<dbReference type="EnsemblPlants" id="AVESA.00010b.r2.5AG0809360.1">
    <property type="protein sequence ID" value="AVESA.00010b.r2.5AG0809360.1.CDS"/>
    <property type="gene ID" value="AVESA.00010b.r2.5AG0809360"/>
</dbReference>
<protein>
    <submittedName>
        <fullName evidence="1">Uncharacterized protein</fullName>
    </submittedName>
</protein>
<sequence>MKKGGAGAGESSENGGGVIKTRSAPPSIEIVEHRGVGSLGSGGGGSISFSEPWREMTPGSGSGHGSSDRRSGRDPPEKRLTLFALRLAVLEKAASGLGKLDFAWATVVLLGGFASDLKITDFWCITVILVGEGARVFSRSHELEWQHHATLTSTAGNALRSSSRFIRHVAQAIVKPRTTAASLARVRAMQFQRQIVDLMKQRTWHAPDVPLLPYTGWVFVSKKISRLLNWLQMLSALACVALSVMRLWMQDFEDKGKDNMRPALLLFYTLALLEASLFLLEKVYWWWKMSVRKLLDQVSGECELGPYGLVSLKRFFYDAYSQCIQGSIFDGIKMDLVTFAEELILSDFLDEQLIGVRILQQLATSKGSARDTLRKLGTNPRSIERVVEMLNWKRPGEEEVRQCAAEVVSKLAGKRQNALRVSGIPGAIESIMSLLYTGRGAPTSSAITKKGAAEQDRIYDYLQFNLLGLRILKKLARDHDNCGKIGNARGLLAKIVEFSHASPALLLNPTAADSQVRAVKRALQVIKMLVYTTGGTGKVLRRDVAENVFTVSNLRAILQHGHQHMELQKLAMDILTGMAMDQRANETIAGTGGVVKLLLSIFFNAQELELGREAGEALAMLALESEASCAAILKARSDVIDPLVSALERHDARCLNAMRLLRNLCAYSGQEHRPRLSAVTKAMPAVLGATIMGRDKILEVSVGLTTQICNFMDGEQFADELRGAGLDERAYVQRLAGILRQYKYPVVNVPRMRRFVVQQVVWLMTSPGCRRFAELLRERELGMERLLEAIADTTSEVECYHVFSGSVPISRHRENFSAIVETALHLLAAGSRGGSEGSFG</sequence>
<evidence type="ECO:0000313" key="2">
    <source>
        <dbReference type="Proteomes" id="UP001732700"/>
    </source>
</evidence>
<evidence type="ECO:0000313" key="1">
    <source>
        <dbReference type="EnsemblPlants" id="AVESA.00010b.r2.5AG0809360.1.CDS"/>
    </source>
</evidence>
<accession>A0ACD5XLQ6</accession>
<proteinExistence type="predicted"/>
<reference evidence="1" key="1">
    <citation type="submission" date="2021-05" db="EMBL/GenBank/DDBJ databases">
        <authorList>
            <person name="Scholz U."/>
            <person name="Mascher M."/>
            <person name="Fiebig A."/>
        </authorList>
    </citation>
    <scope>NUCLEOTIDE SEQUENCE [LARGE SCALE GENOMIC DNA]</scope>
</reference>
<reference evidence="1" key="2">
    <citation type="submission" date="2025-09" db="UniProtKB">
        <authorList>
            <consortium name="EnsemblPlants"/>
        </authorList>
    </citation>
    <scope>IDENTIFICATION</scope>
</reference>
<organism evidence="1 2">
    <name type="scientific">Avena sativa</name>
    <name type="common">Oat</name>
    <dbReference type="NCBI Taxonomy" id="4498"/>
    <lineage>
        <taxon>Eukaryota</taxon>
        <taxon>Viridiplantae</taxon>
        <taxon>Streptophyta</taxon>
        <taxon>Embryophyta</taxon>
        <taxon>Tracheophyta</taxon>
        <taxon>Spermatophyta</taxon>
        <taxon>Magnoliopsida</taxon>
        <taxon>Liliopsida</taxon>
        <taxon>Poales</taxon>
        <taxon>Poaceae</taxon>
        <taxon>BOP clade</taxon>
        <taxon>Pooideae</taxon>
        <taxon>Poodae</taxon>
        <taxon>Poeae</taxon>
        <taxon>Poeae Chloroplast Group 1 (Aveneae type)</taxon>
        <taxon>Aveninae</taxon>
        <taxon>Avena</taxon>
    </lineage>
</organism>
<dbReference type="Proteomes" id="UP001732700">
    <property type="component" value="Chromosome 5A"/>
</dbReference>